<gene>
    <name evidence="1" type="ORF">PPACK8108_LOCUS8577</name>
</gene>
<protein>
    <submittedName>
        <fullName evidence="1">Uncharacterized protein</fullName>
    </submittedName>
</protein>
<evidence type="ECO:0000313" key="1">
    <source>
        <dbReference type="EMBL" id="CAH7673692.1"/>
    </source>
</evidence>
<dbReference type="Proteomes" id="UP001153365">
    <property type="component" value="Unassembled WGS sequence"/>
</dbReference>
<name>A0AAV0AYD8_PHAPC</name>
<reference evidence="1" key="1">
    <citation type="submission" date="2022-06" db="EMBL/GenBank/DDBJ databases">
        <authorList>
            <consortium name="SYNGENTA / RWTH Aachen University"/>
        </authorList>
    </citation>
    <scope>NUCLEOTIDE SEQUENCE</scope>
</reference>
<sequence>MATEENLNEMLDSNEAGCSAHSQSQAWLLDKVNPQFVNLTNVNSGEEVICLLSTNQFIPRFCKLVDLELRTPYIGHLEDKQVALRKLLNQHWSVGECVKLVNMATFCSLRRWFESLEVEDYEPIDWEESKGKRKA</sequence>
<dbReference type="EMBL" id="CALTRL010001782">
    <property type="protein sequence ID" value="CAH7673692.1"/>
    <property type="molecule type" value="Genomic_DNA"/>
</dbReference>
<comment type="caution">
    <text evidence="1">The sequence shown here is derived from an EMBL/GenBank/DDBJ whole genome shotgun (WGS) entry which is preliminary data.</text>
</comment>
<proteinExistence type="predicted"/>
<organism evidence="1 2">
    <name type="scientific">Phakopsora pachyrhizi</name>
    <name type="common">Asian soybean rust disease fungus</name>
    <dbReference type="NCBI Taxonomy" id="170000"/>
    <lineage>
        <taxon>Eukaryota</taxon>
        <taxon>Fungi</taxon>
        <taxon>Dikarya</taxon>
        <taxon>Basidiomycota</taxon>
        <taxon>Pucciniomycotina</taxon>
        <taxon>Pucciniomycetes</taxon>
        <taxon>Pucciniales</taxon>
        <taxon>Phakopsoraceae</taxon>
        <taxon>Phakopsora</taxon>
    </lineage>
</organism>
<keyword evidence="2" id="KW-1185">Reference proteome</keyword>
<dbReference type="AlphaFoldDB" id="A0AAV0AYD8"/>
<evidence type="ECO:0000313" key="2">
    <source>
        <dbReference type="Proteomes" id="UP001153365"/>
    </source>
</evidence>
<accession>A0AAV0AYD8</accession>